<dbReference type="PANTHER" id="PTHR30441:SF9">
    <property type="entry name" value="ASMA FAMILY PROTEIN YHJG"/>
    <property type="match status" value="1"/>
</dbReference>
<keyword evidence="3" id="KW-1185">Reference proteome</keyword>
<evidence type="ECO:0000313" key="3">
    <source>
        <dbReference type="Proteomes" id="UP001596024"/>
    </source>
</evidence>
<accession>A0ABV9NC19</accession>
<dbReference type="InterPro" id="IPR007844">
    <property type="entry name" value="AsmA"/>
</dbReference>
<dbReference type="RefSeq" id="WP_371393731.1">
    <property type="nucleotide sequence ID" value="NZ_CP163421.1"/>
</dbReference>
<feature type="domain" description="AsmA" evidence="1">
    <location>
        <begin position="283"/>
        <end position="521"/>
    </location>
</feature>
<reference evidence="3" key="1">
    <citation type="journal article" date="2019" name="Int. J. Syst. Evol. Microbiol.">
        <title>The Global Catalogue of Microorganisms (GCM) 10K type strain sequencing project: providing services to taxonomists for standard genome sequencing and annotation.</title>
        <authorList>
            <consortium name="The Broad Institute Genomics Platform"/>
            <consortium name="The Broad Institute Genome Sequencing Center for Infectious Disease"/>
            <person name="Wu L."/>
            <person name="Ma J."/>
        </authorList>
    </citation>
    <scope>NUCLEOTIDE SEQUENCE [LARGE SCALE GENOMIC DNA]</scope>
    <source>
        <strain evidence="3">CCUG 62981</strain>
    </source>
</reference>
<protein>
    <submittedName>
        <fullName evidence="2">AsmA family protein</fullName>
    </submittedName>
</protein>
<dbReference type="Proteomes" id="UP001596024">
    <property type="component" value="Unassembled WGS sequence"/>
</dbReference>
<proteinExistence type="predicted"/>
<name>A0ABV9NC19_9PROT</name>
<dbReference type="PANTHER" id="PTHR30441">
    <property type="entry name" value="DUF748 DOMAIN-CONTAINING PROTEIN"/>
    <property type="match status" value="1"/>
</dbReference>
<dbReference type="Pfam" id="PF05170">
    <property type="entry name" value="AsmA"/>
    <property type="match status" value="2"/>
</dbReference>
<comment type="caution">
    <text evidence="2">The sequence shown here is derived from an EMBL/GenBank/DDBJ whole genome shotgun (WGS) entry which is preliminary data.</text>
</comment>
<dbReference type="PROSITE" id="PS51257">
    <property type="entry name" value="PROKAR_LIPOPROTEIN"/>
    <property type="match status" value="1"/>
</dbReference>
<feature type="domain" description="AsmA" evidence="1">
    <location>
        <begin position="6"/>
        <end position="128"/>
    </location>
</feature>
<dbReference type="EMBL" id="JBHSGQ010000002">
    <property type="protein sequence ID" value="MFC4724583.1"/>
    <property type="molecule type" value="Genomic_DNA"/>
</dbReference>
<gene>
    <name evidence="2" type="ORF">ACFPB0_04700</name>
</gene>
<evidence type="ECO:0000259" key="1">
    <source>
        <dbReference type="Pfam" id="PF05170"/>
    </source>
</evidence>
<sequence>MFVRILAGLVALVFAACLALVLVIQLAGWDWLRGPVERRVSEALDRQVTIAEPLAVRWRWNFVPRVRFEGVTISDEDWTGDEHFITLERAVADVALLDLLRGRVNLREAWIRGMELRLSVDDEGRNNWGLGREDGQGRVPIVGGLHLVDSQVIYRNAAREVSFTADLDTVVAEDEGGADRTAISGEGEMRGRPLTFTGEGDGVMRLRDPDQSFAFRLDIEGGETRFVFDGQLGPRGSFREIAGALALQGENLREVYDFTGIPVPDTPPYDLTLDLARVDDVWQARNIEGVVGDSDLSGQLDYDTGRERPFVDAELTSDALDFNDIGMLIGAPAIDPDDMSESQLARAQARALREEGRIFPRAPLDVERISGVDGRLVFEGREVTGAGRALTEVSTTITLDDRVLLFEPLEFGFRGGRLESRVEINARGEDTITSADGTFSGIRLEDFIPNERIAGTFSGEISLVGTGDSIRRAMASSNGRIRALVDEGGISRRTLELIGLDLLNYIFANDETVATSCGVADIAVTDGTGRAETLLIVTPDSQIHGEGAFDFRRERFDLQVQARDTSPNIGSLGGPINITGRFRDPQISPAEETFVRGAAAVALGVFLTPLAGLLGTVQLDTVDGGVCERLLDQADAPEGE</sequence>
<dbReference type="InterPro" id="IPR052894">
    <property type="entry name" value="AsmA-related"/>
</dbReference>
<organism evidence="2 3">
    <name type="scientific">Glycocaulis abyssi</name>
    <dbReference type="NCBI Taxonomy" id="1433403"/>
    <lineage>
        <taxon>Bacteria</taxon>
        <taxon>Pseudomonadati</taxon>
        <taxon>Pseudomonadota</taxon>
        <taxon>Alphaproteobacteria</taxon>
        <taxon>Maricaulales</taxon>
        <taxon>Maricaulaceae</taxon>
        <taxon>Glycocaulis</taxon>
    </lineage>
</organism>
<evidence type="ECO:0000313" key="2">
    <source>
        <dbReference type="EMBL" id="MFC4724583.1"/>
    </source>
</evidence>